<dbReference type="EMBL" id="CP002364">
    <property type="protein sequence ID" value="ADW16313.1"/>
    <property type="molecule type" value="Genomic_DNA"/>
</dbReference>
<sequence length="292" mass="32059">MKPVFLVLLGWCAWAMQVTAAVAAGPGDLEGIRKEGELRHLGVPYSRFVFGNGPTGASVDLMRAFARHLGVEYVFVPTSWERMIPDLIGRDLVPANGTVRMGAAVPVRGDVLLSGVTMLPWRRQVIAFSQPTIRTQVWLLTAVDHPLTPIRPTGDTNRDIALTRAKVRNLPILGIRDTCFDPTLYGLDRSGAHPRFFSGSASDLVAAMLQGKAEAVLQDAPDVLVDLEKWSGRLKVIGPVSSLQNMGAGFRREDRALRAAFDRFLVQLQESGELSTIIRRYYPKGVDLNTVN</sequence>
<name>A0A7U3YJD3_DESPD</name>
<evidence type="ECO:0000259" key="3">
    <source>
        <dbReference type="SMART" id="SM00062"/>
    </source>
</evidence>
<organism evidence="4 5">
    <name type="scientific">Desulfobulbus propionicus (strain ATCC 33891 / DSM 2032 / VKM B-1956 / 1pr3)</name>
    <dbReference type="NCBI Taxonomy" id="577650"/>
    <lineage>
        <taxon>Bacteria</taxon>
        <taxon>Pseudomonadati</taxon>
        <taxon>Thermodesulfobacteriota</taxon>
        <taxon>Desulfobulbia</taxon>
        <taxon>Desulfobulbales</taxon>
        <taxon>Desulfobulbaceae</taxon>
        <taxon>Desulfobulbus</taxon>
    </lineage>
</organism>
<reference evidence="4 5" key="1">
    <citation type="journal article" date="2011" name="Stand. Genomic Sci.">
        <title>Complete genome sequence of Desulfobulbus propionicus type strain (1pr3).</title>
        <authorList>
            <person name="Pagani I."/>
            <person name="Lapidus A."/>
            <person name="Nolan M."/>
            <person name="Lucas S."/>
            <person name="Hammon N."/>
            <person name="Deshpande S."/>
            <person name="Cheng J.F."/>
            <person name="Chertkov O."/>
            <person name="Davenport K."/>
            <person name="Tapia R."/>
            <person name="Han C."/>
            <person name="Goodwin L."/>
            <person name="Pitluck S."/>
            <person name="Liolios K."/>
            <person name="Mavromatis K."/>
            <person name="Ivanova N."/>
            <person name="Mikhailova N."/>
            <person name="Pati A."/>
            <person name="Chen A."/>
            <person name="Palaniappan K."/>
            <person name="Land M."/>
            <person name="Hauser L."/>
            <person name="Chang Y.J."/>
            <person name="Jeffries C.D."/>
            <person name="Detter J.C."/>
            <person name="Brambilla E."/>
            <person name="Kannan K.P."/>
            <person name="Djao O.D."/>
            <person name="Rohde M."/>
            <person name="Pukall R."/>
            <person name="Spring S."/>
            <person name="Goker M."/>
            <person name="Sikorski J."/>
            <person name="Woyke T."/>
            <person name="Bristow J."/>
            <person name="Eisen J.A."/>
            <person name="Markowitz V."/>
            <person name="Hugenholtz P."/>
            <person name="Kyrpides N.C."/>
            <person name="Klenk H.P."/>
        </authorList>
    </citation>
    <scope>NUCLEOTIDE SEQUENCE [LARGE SCALE GENOMIC DNA]</scope>
    <source>
        <strain evidence="5">ATCC 33891 / DSM 2032 / 1pr3</strain>
    </source>
</reference>
<dbReference type="KEGG" id="dpr:Despr_0122"/>
<feature type="signal peptide" evidence="2">
    <location>
        <begin position="1"/>
        <end position="20"/>
    </location>
</feature>
<dbReference type="AlphaFoldDB" id="A0A7U3YJD3"/>
<evidence type="ECO:0000256" key="2">
    <source>
        <dbReference type="SAM" id="SignalP"/>
    </source>
</evidence>
<dbReference type="PANTHER" id="PTHR35936:SF17">
    <property type="entry name" value="ARGININE-BINDING EXTRACELLULAR PROTEIN ARTP"/>
    <property type="match status" value="1"/>
</dbReference>
<dbReference type="InterPro" id="IPR001638">
    <property type="entry name" value="Solute-binding_3/MltF_N"/>
</dbReference>
<dbReference type="Proteomes" id="UP000006365">
    <property type="component" value="Chromosome"/>
</dbReference>
<gene>
    <name evidence="4" type="ordered locus">Despr_0122</name>
</gene>
<evidence type="ECO:0000313" key="4">
    <source>
        <dbReference type="EMBL" id="ADW16313.1"/>
    </source>
</evidence>
<feature type="chain" id="PRO_5031253132" evidence="2">
    <location>
        <begin position="21"/>
        <end position="292"/>
    </location>
</feature>
<dbReference type="Gene3D" id="3.40.190.10">
    <property type="entry name" value="Periplasmic binding protein-like II"/>
    <property type="match status" value="3"/>
</dbReference>
<evidence type="ECO:0000313" key="5">
    <source>
        <dbReference type="Proteomes" id="UP000006365"/>
    </source>
</evidence>
<dbReference type="SUPFAM" id="SSF53850">
    <property type="entry name" value="Periplasmic binding protein-like II"/>
    <property type="match status" value="1"/>
</dbReference>
<feature type="domain" description="Solute-binding protein family 3/N-terminal" evidence="3">
    <location>
        <begin position="40"/>
        <end position="285"/>
    </location>
</feature>
<keyword evidence="1 2" id="KW-0732">Signal</keyword>
<dbReference type="Pfam" id="PF00497">
    <property type="entry name" value="SBP_bac_3"/>
    <property type="match status" value="2"/>
</dbReference>
<proteinExistence type="predicted"/>
<dbReference type="SMART" id="SM00062">
    <property type="entry name" value="PBPb"/>
    <property type="match status" value="1"/>
</dbReference>
<keyword evidence="5" id="KW-1185">Reference proteome</keyword>
<dbReference type="PANTHER" id="PTHR35936">
    <property type="entry name" value="MEMBRANE-BOUND LYTIC MUREIN TRANSGLYCOSYLASE F"/>
    <property type="match status" value="1"/>
</dbReference>
<protein>
    <submittedName>
        <fullName evidence="4">Extracellular solute-binding protein family 3</fullName>
    </submittedName>
</protein>
<evidence type="ECO:0000256" key="1">
    <source>
        <dbReference type="ARBA" id="ARBA00022729"/>
    </source>
</evidence>
<accession>A0A7U3YJD3</accession>